<accession>A0A3A1YP96</accession>
<reference evidence="2 3" key="1">
    <citation type="submission" date="2017-08" db="EMBL/GenBank/DDBJ databases">
        <title>Reclassification of Bisgaard taxon 37 and 44.</title>
        <authorList>
            <person name="Christensen H."/>
        </authorList>
    </citation>
    <scope>NUCLEOTIDE SEQUENCE [LARGE SCALE GENOMIC DNA]</scope>
    <source>
        <strain evidence="2 3">111</strain>
    </source>
</reference>
<organism evidence="2 3">
    <name type="scientific">Psittacicella hinzii</name>
    <dbReference type="NCBI Taxonomy" id="2028575"/>
    <lineage>
        <taxon>Bacteria</taxon>
        <taxon>Pseudomonadati</taxon>
        <taxon>Pseudomonadota</taxon>
        <taxon>Gammaproteobacteria</taxon>
        <taxon>Pasteurellales</taxon>
        <taxon>Psittacicellaceae</taxon>
        <taxon>Psittacicella</taxon>
    </lineage>
</organism>
<comment type="caution">
    <text evidence="2">The sequence shown here is derived from an EMBL/GenBank/DDBJ whole genome shotgun (WGS) entry which is preliminary data.</text>
</comment>
<proteinExistence type="predicted"/>
<dbReference type="OrthoDB" id="5678087at2"/>
<keyword evidence="1" id="KW-1133">Transmembrane helix</keyword>
<evidence type="ECO:0000313" key="2">
    <source>
        <dbReference type="EMBL" id="RIY39371.1"/>
    </source>
</evidence>
<sequence length="184" mass="20900">MVKVQYTNDVTYDLSTADLEQIKQWPNSILIGYHLKVNNLSPNDLEVIRSPAYSKLTTKHPFVTDKEYARSTYLKFIRSLFVIPLALTFLGFLVGYFTYFQPNAIFSTINYTAIFYILSSAAIYIGSIFSLQVVTEVVMQNKLKAAARLLFPHELAQGLTAKFTLAWIALQVMIQLVMYAICST</sequence>
<keyword evidence="1" id="KW-0472">Membrane</keyword>
<protein>
    <submittedName>
        <fullName evidence="2">Uncharacterized protein</fullName>
    </submittedName>
</protein>
<gene>
    <name evidence="2" type="ORF">CKF58_02315</name>
</gene>
<dbReference type="EMBL" id="NRJG01000034">
    <property type="protein sequence ID" value="RIY39371.1"/>
    <property type="molecule type" value="Genomic_DNA"/>
</dbReference>
<keyword evidence="3" id="KW-1185">Reference proteome</keyword>
<name>A0A3A1YP96_9GAMM</name>
<keyword evidence="1" id="KW-0812">Transmembrane</keyword>
<dbReference type="Proteomes" id="UP000265916">
    <property type="component" value="Unassembled WGS sequence"/>
</dbReference>
<feature type="transmembrane region" description="Helical" evidence="1">
    <location>
        <begin position="80"/>
        <end position="101"/>
    </location>
</feature>
<dbReference type="RefSeq" id="WP_119530451.1">
    <property type="nucleotide sequence ID" value="NZ_JBHSSP010000016.1"/>
</dbReference>
<evidence type="ECO:0000256" key="1">
    <source>
        <dbReference type="SAM" id="Phobius"/>
    </source>
</evidence>
<dbReference type="AlphaFoldDB" id="A0A3A1YP96"/>
<feature type="transmembrane region" description="Helical" evidence="1">
    <location>
        <begin position="113"/>
        <end position="138"/>
    </location>
</feature>
<evidence type="ECO:0000313" key="3">
    <source>
        <dbReference type="Proteomes" id="UP000265916"/>
    </source>
</evidence>